<proteinExistence type="predicted"/>
<evidence type="ECO:0000256" key="1">
    <source>
        <dbReference type="SAM" id="MobiDB-lite"/>
    </source>
</evidence>
<dbReference type="Proteomes" id="UP000680706">
    <property type="component" value="Chromosome"/>
</dbReference>
<organism evidence="2 3">
    <name type="scientific">Pseudovibrio brasiliensis</name>
    <dbReference type="NCBI Taxonomy" id="1898042"/>
    <lineage>
        <taxon>Bacteria</taxon>
        <taxon>Pseudomonadati</taxon>
        <taxon>Pseudomonadota</taxon>
        <taxon>Alphaproteobacteria</taxon>
        <taxon>Hyphomicrobiales</taxon>
        <taxon>Stappiaceae</taxon>
        <taxon>Pseudovibrio</taxon>
    </lineage>
</organism>
<dbReference type="EMBL" id="CP074126">
    <property type="protein sequence ID" value="QUS54486.1"/>
    <property type="molecule type" value="Genomic_DNA"/>
</dbReference>
<sequence>MPSPGDGSRLSIIPAGVFRDLTLRPRDIQVLGVLCCSTDGNGLTYRSQVKMARQLGVVRYTIQKAISNLVAAGWLKILRGERPDGGDCSHTYKVINKDQVDCEEPDLMESGPIGEHVVARREKEKAKNRQGVPPKLDTYKNESLITKDEEEQTAASRSYCESTEDTQPPCEDVEGIGQRFIVPLRAFLRKIGLDPTAGRLRGGLEPAWGWAVNGCDLELDVKPTLHMVLGAAPDPVRSLNYFTRAVLAAKNSRLEQGQLNPKFIPDGRKAAQARARKCAADERATNAAIDRVFGG</sequence>
<accession>A0ABX8ALF9</accession>
<reference evidence="2 3" key="1">
    <citation type="journal article" date="2021" name="Angew. Chem. Int. Ed. Engl.">
        <title>A novel family of nonribosomal peptides modulate collective behavior in Pseudovibrio bacteria isolated from marine sponges.</title>
        <authorList>
            <person name="Ioca L.P."/>
            <person name="Dai Y."/>
            <person name="Kunakom S."/>
            <person name="Diaz-Espinosa J."/>
            <person name="Krunic A."/>
            <person name="Crnkovic C.M."/>
            <person name="Orjala J."/>
            <person name="Sanchez L.M."/>
            <person name="Ferreira A.G."/>
            <person name="Berlinck R.G.S."/>
            <person name="Eustaquio A.S."/>
        </authorList>
    </citation>
    <scope>NUCLEOTIDE SEQUENCE [LARGE SCALE GENOMIC DNA]</scope>
    <source>
        <strain evidence="2 3">Ab134</strain>
    </source>
</reference>
<name>A0ABX8ALF9_9HYPH</name>
<protein>
    <submittedName>
        <fullName evidence="2">Helix-turn-helix domain-containing protein</fullName>
    </submittedName>
</protein>
<evidence type="ECO:0000313" key="3">
    <source>
        <dbReference type="Proteomes" id="UP000680706"/>
    </source>
</evidence>
<evidence type="ECO:0000313" key="2">
    <source>
        <dbReference type="EMBL" id="QUS54486.1"/>
    </source>
</evidence>
<dbReference type="RefSeq" id="WP_075698834.1">
    <property type="nucleotide sequence ID" value="NZ_CP074126.1"/>
</dbReference>
<gene>
    <name evidence="2" type="ORF">KGB56_13910</name>
</gene>
<keyword evidence="3" id="KW-1185">Reference proteome</keyword>
<feature type="region of interest" description="Disordered" evidence="1">
    <location>
        <begin position="145"/>
        <end position="172"/>
    </location>
</feature>